<keyword evidence="2 10" id="KW-0444">Lipid biosynthesis</keyword>
<dbReference type="GO" id="GO:0042761">
    <property type="term" value="P:very long-chain fatty acid biosynthetic process"/>
    <property type="evidence" value="ECO:0007669"/>
    <property type="project" value="TreeGrafter"/>
</dbReference>
<evidence type="ECO:0000256" key="5">
    <source>
        <dbReference type="ARBA" id="ARBA00022832"/>
    </source>
</evidence>
<feature type="transmembrane region" description="Helical" evidence="10">
    <location>
        <begin position="28"/>
        <end position="51"/>
    </location>
</feature>
<dbReference type="Proteomes" id="UP001233999">
    <property type="component" value="Unassembled WGS sequence"/>
</dbReference>
<dbReference type="GO" id="GO:0030148">
    <property type="term" value="P:sphingolipid biosynthetic process"/>
    <property type="evidence" value="ECO:0007669"/>
    <property type="project" value="TreeGrafter"/>
</dbReference>
<evidence type="ECO:0000313" key="12">
    <source>
        <dbReference type="Proteomes" id="UP001233999"/>
    </source>
</evidence>
<dbReference type="PANTHER" id="PTHR11157">
    <property type="entry name" value="FATTY ACID ACYL TRANSFERASE-RELATED"/>
    <property type="match status" value="1"/>
</dbReference>
<dbReference type="EC" id="2.3.1.199" evidence="10"/>
<dbReference type="EMBL" id="JASPKZ010000018">
    <property type="protein sequence ID" value="KAJ9601426.1"/>
    <property type="molecule type" value="Genomic_DNA"/>
</dbReference>
<dbReference type="InterPro" id="IPR002076">
    <property type="entry name" value="ELO_fam"/>
</dbReference>
<evidence type="ECO:0000256" key="2">
    <source>
        <dbReference type="ARBA" id="ARBA00022516"/>
    </source>
</evidence>
<comment type="subcellular location">
    <subcellularLocation>
        <location evidence="1">Membrane</location>
        <topology evidence="1">Multi-pass membrane protein</topology>
    </subcellularLocation>
</comment>
<dbReference type="GO" id="GO:0009922">
    <property type="term" value="F:fatty acid elongase activity"/>
    <property type="evidence" value="ECO:0007669"/>
    <property type="project" value="UniProtKB-EC"/>
</dbReference>
<evidence type="ECO:0000256" key="3">
    <source>
        <dbReference type="ARBA" id="ARBA00022679"/>
    </source>
</evidence>
<evidence type="ECO:0000256" key="8">
    <source>
        <dbReference type="ARBA" id="ARBA00023136"/>
    </source>
</evidence>
<comment type="caution">
    <text evidence="11">The sequence shown here is derived from an EMBL/GenBank/DDBJ whole genome shotgun (WGS) entry which is preliminary data.</text>
</comment>
<keyword evidence="4 10" id="KW-0812">Transmembrane</keyword>
<sequence>MIFFSTPKEPQTLQEQLFGEPDWRVKEWLFLSSPCPFICILICYFSVIHFGRKIMEPRTPFNLRKVLLVYNAFQIIISLYIFKEIIATAYLSGYSLTCQNIERTLDPLPYRMAEAFWWFLASKVIDLLDTVFFVLRKKHQQLTFLHIYHHSSMLPNWYLGTLYLPGGQAYVSAALNSFVHIIMYCYYLLSAMGPSWQPYLWWKKYLTQMQLIQFFVVTAHILVGVYHSCDPPTWLTAWTLTYMCSMVALFFNFYYKTYFVPNIKKPESTHSSIAVSTDDLPEAETEDNVSCQVRPSVKFRSYMFSRSNCRGDGDKRSE</sequence>
<evidence type="ECO:0000256" key="10">
    <source>
        <dbReference type="RuleBase" id="RU361115"/>
    </source>
</evidence>
<evidence type="ECO:0000256" key="7">
    <source>
        <dbReference type="ARBA" id="ARBA00023098"/>
    </source>
</evidence>
<comment type="catalytic activity">
    <reaction evidence="10">
        <text>a very-long-chain acyl-CoA + malonyl-CoA + H(+) = a very-long-chain 3-oxoacyl-CoA + CO2 + CoA</text>
        <dbReference type="Rhea" id="RHEA:32727"/>
        <dbReference type="ChEBI" id="CHEBI:15378"/>
        <dbReference type="ChEBI" id="CHEBI:16526"/>
        <dbReference type="ChEBI" id="CHEBI:57287"/>
        <dbReference type="ChEBI" id="CHEBI:57384"/>
        <dbReference type="ChEBI" id="CHEBI:90725"/>
        <dbReference type="ChEBI" id="CHEBI:90736"/>
        <dbReference type="EC" id="2.3.1.199"/>
    </reaction>
</comment>
<reference evidence="11" key="1">
    <citation type="journal article" date="2023" name="IScience">
        <title>Live-bearing cockroach genome reveals convergent evolutionary mechanisms linked to viviparity in insects and beyond.</title>
        <authorList>
            <person name="Fouks B."/>
            <person name="Harrison M.C."/>
            <person name="Mikhailova A.A."/>
            <person name="Marchal E."/>
            <person name="English S."/>
            <person name="Carruthers M."/>
            <person name="Jennings E.C."/>
            <person name="Chiamaka E.L."/>
            <person name="Frigard R.A."/>
            <person name="Pippel M."/>
            <person name="Attardo G.M."/>
            <person name="Benoit J.B."/>
            <person name="Bornberg-Bauer E."/>
            <person name="Tobe S.S."/>
        </authorList>
    </citation>
    <scope>NUCLEOTIDE SEQUENCE</scope>
    <source>
        <strain evidence="11">Stay&amp;Tobe</strain>
    </source>
</reference>
<keyword evidence="7 10" id="KW-0443">Lipid metabolism</keyword>
<keyword evidence="8 10" id="KW-0472">Membrane</keyword>
<evidence type="ECO:0000256" key="1">
    <source>
        <dbReference type="ARBA" id="ARBA00004141"/>
    </source>
</evidence>
<comment type="similarity">
    <text evidence="10">Belongs to the ELO family.</text>
</comment>
<feature type="transmembrane region" description="Helical" evidence="10">
    <location>
        <begin position="115"/>
        <end position="135"/>
    </location>
</feature>
<keyword evidence="9 10" id="KW-0275">Fatty acid biosynthesis</keyword>
<keyword evidence="5 10" id="KW-0276">Fatty acid metabolism</keyword>
<feature type="transmembrane region" description="Helical" evidence="10">
    <location>
        <begin position="234"/>
        <end position="255"/>
    </location>
</feature>
<reference evidence="11" key="2">
    <citation type="submission" date="2023-05" db="EMBL/GenBank/DDBJ databases">
        <authorList>
            <person name="Fouks B."/>
        </authorList>
    </citation>
    <scope>NUCLEOTIDE SEQUENCE</scope>
    <source>
        <strain evidence="11">Stay&amp;Tobe</strain>
        <tissue evidence="11">Testes</tissue>
    </source>
</reference>
<keyword evidence="3 10" id="KW-0808">Transferase</keyword>
<dbReference type="GO" id="GO:0019367">
    <property type="term" value="P:fatty acid elongation, saturated fatty acid"/>
    <property type="evidence" value="ECO:0007669"/>
    <property type="project" value="TreeGrafter"/>
</dbReference>
<name>A0AAD8AMN1_DIPPU</name>
<feature type="transmembrane region" description="Helical" evidence="10">
    <location>
        <begin position="210"/>
        <end position="228"/>
    </location>
</feature>
<evidence type="ECO:0000256" key="6">
    <source>
        <dbReference type="ARBA" id="ARBA00022989"/>
    </source>
</evidence>
<gene>
    <name evidence="11" type="ORF">L9F63_000450</name>
</gene>
<dbReference type="PANTHER" id="PTHR11157:SF126">
    <property type="entry name" value="ELONGATION OF VERY LONG CHAIN FATTY ACIDS PROTEIN"/>
    <property type="match status" value="1"/>
</dbReference>
<feature type="transmembrane region" description="Helical" evidence="10">
    <location>
        <begin position="170"/>
        <end position="189"/>
    </location>
</feature>
<feature type="transmembrane region" description="Helical" evidence="10">
    <location>
        <begin position="147"/>
        <end position="164"/>
    </location>
</feature>
<dbReference type="Pfam" id="PF01151">
    <property type="entry name" value="ELO"/>
    <property type="match status" value="1"/>
</dbReference>
<dbReference type="AlphaFoldDB" id="A0AAD8AMN1"/>
<dbReference type="GO" id="GO:0034625">
    <property type="term" value="P:fatty acid elongation, monounsaturated fatty acid"/>
    <property type="evidence" value="ECO:0007669"/>
    <property type="project" value="TreeGrafter"/>
</dbReference>
<evidence type="ECO:0000256" key="4">
    <source>
        <dbReference type="ARBA" id="ARBA00022692"/>
    </source>
</evidence>
<keyword evidence="12" id="KW-1185">Reference proteome</keyword>
<protein>
    <recommendedName>
        <fullName evidence="10">Elongation of very long chain fatty acids protein</fullName>
        <ecNumber evidence="10">2.3.1.199</ecNumber>
    </recommendedName>
    <alternativeName>
        <fullName evidence="10">Very-long-chain 3-oxoacyl-CoA synthase</fullName>
    </alternativeName>
</protein>
<organism evidence="11 12">
    <name type="scientific">Diploptera punctata</name>
    <name type="common">Pacific beetle cockroach</name>
    <dbReference type="NCBI Taxonomy" id="6984"/>
    <lineage>
        <taxon>Eukaryota</taxon>
        <taxon>Metazoa</taxon>
        <taxon>Ecdysozoa</taxon>
        <taxon>Arthropoda</taxon>
        <taxon>Hexapoda</taxon>
        <taxon>Insecta</taxon>
        <taxon>Pterygota</taxon>
        <taxon>Neoptera</taxon>
        <taxon>Polyneoptera</taxon>
        <taxon>Dictyoptera</taxon>
        <taxon>Blattodea</taxon>
        <taxon>Blaberoidea</taxon>
        <taxon>Blaberidae</taxon>
        <taxon>Diplopterinae</taxon>
        <taxon>Diploptera</taxon>
    </lineage>
</organism>
<evidence type="ECO:0000313" key="11">
    <source>
        <dbReference type="EMBL" id="KAJ9601426.1"/>
    </source>
</evidence>
<feature type="transmembrane region" description="Helical" evidence="10">
    <location>
        <begin position="63"/>
        <end position="82"/>
    </location>
</feature>
<keyword evidence="6 10" id="KW-1133">Transmembrane helix</keyword>
<accession>A0AAD8AMN1</accession>
<dbReference type="GO" id="GO:0034626">
    <property type="term" value="P:fatty acid elongation, polyunsaturated fatty acid"/>
    <property type="evidence" value="ECO:0007669"/>
    <property type="project" value="TreeGrafter"/>
</dbReference>
<evidence type="ECO:0000256" key="9">
    <source>
        <dbReference type="ARBA" id="ARBA00023160"/>
    </source>
</evidence>
<dbReference type="GO" id="GO:0005789">
    <property type="term" value="C:endoplasmic reticulum membrane"/>
    <property type="evidence" value="ECO:0007669"/>
    <property type="project" value="TreeGrafter"/>
</dbReference>
<proteinExistence type="inferred from homology"/>